<evidence type="ECO:0000259" key="7">
    <source>
        <dbReference type="Pfam" id="PF02656"/>
    </source>
</evidence>
<dbReference type="AlphaFoldDB" id="A0AAF0J436"/>
<evidence type="ECO:0000313" key="8">
    <source>
        <dbReference type="EMBL" id="WFD28627.1"/>
    </source>
</evidence>
<feature type="transmembrane region" description="Helical" evidence="6">
    <location>
        <begin position="165"/>
        <end position="187"/>
    </location>
</feature>
<feature type="transmembrane region" description="Helical" evidence="6">
    <location>
        <begin position="127"/>
        <end position="145"/>
    </location>
</feature>
<dbReference type="InterPro" id="IPR051572">
    <property type="entry name" value="VTC_Complex_Subunit"/>
</dbReference>
<name>A0AAF0J436_9BASI</name>
<feature type="region of interest" description="Disordered" evidence="5">
    <location>
        <begin position="24"/>
        <end position="55"/>
    </location>
</feature>
<dbReference type="EMBL" id="CP119898">
    <property type="protein sequence ID" value="WFD28627.1"/>
    <property type="molecule type" value="Genomic_DNA"/>
</dbReference>
<evidence type="ECO:0000256" key="5">
    <source>
        <dbReference type="SAM" id="MobiDB-lite"/>
    </source>
</evidence>
<dbReference type="Pfam" id="PF02656">
    <property type="entry name" value="DUF202"/>
    <property type="match status" value="1"/>
</dbReference>
<dbReference type="GO" id="GO:0033254">
    <property type="term" value="C:vacuolar transporter chaperone complex"/>
    <property type="evidence" value="ECO:0007669"/>
    <property type="project" value="TreeGrafter"/>
</dbReference>
<evidence type="ECO:0000256" key="3">
    <source>
        <dbReference type="ARBA" id="ARBA00022989"/>
    </source>
</evidence>
<accession>A0AAF0J436</accession>
<evidence type="ECO:0000256" key="6">
    <source>
        <dbReference type="SAM" id="Phobius"/>
    </source>
</evidence>
<dbReference type="GO" id="GO:0000329">
    <property type="term" value="C:fungal-type vacuole membrane"/>
    <property type="evidence" value="ECO:0007669"/>
    <property type="project" value="TreeGrafter"/>
</dbReference>
<evidence type="ECO:0000313" key="9">
    <source>
        <dbReference type="Proteomes" id="UP001213623"/>
    </source>
</evidence>
<feature type="domain" description="DUF202" evidence="7">
    <location>
        <begin position="73"/>
        <end position="151"/>
    </location>
</feature>
<evidence type="ECO:0000256" key="4">
    <source>
        <dbReference type="ARBA" id="ARBA00023136"/>
    </source>
</evidence>
<organism evidence="8 9">
    <name type="scientific">Malassezia nana</name>
    <dbReference type="NCBI Taxonomy" id="180528"/>
    <lineage>
        <taxon>Eukaryota</taxon>
        <taxon>Fungi</taxon>
        <taxon>Dikarya</taxon>
        <taxon>Basidiomycota</taxon>
        <taxon>Ustilaginomycotina</taxon>
        <taxon>Malasseziomycetes</taxon>
        <taxon>Malasseziales</taxon>
        <taxon>Malasseziaceae</taxon>
        <taxon>Malassezia</taxon>
    </lineage>
</organism>
<sequence>MSANTTSAVRDYFANLYERASDMVSSMTKPREGETRPLLHGQSSNAGYGTTSDNNIPVPKPRKVVTPIKVEAKVWFANERTWISWLRASLLLGTLALALFNSASYYDPIPGSDVPTGNPAAAKTVRAFGIIYAAISVFILQWGLYTYQRRVTLIKMRWPGSFDDLIGPPLVCGLTFIAILANFIIALHQRM</sequence>
<feature type="compositionally biased region" description="Polar residues" evidence="5">
    <location>
        <begin position="41"/>
        <end position="55"/>
    </location>
</feature>
<gene>
    <name evidence="8" type="ORF">MNAN1_003640</name>
</gene>
<feature type="transmembrane region" description="Helical" evidence="6">
    <location>
        <begin position="85"/>
        <end position="106"/>
    </location>
</feature>
<proteinExistence type="predicted"/>
<comment type="subcellular location">
    <subcellularLocation>
        <location evidence="1">Endomembrane system</location>
        <topology evidence="1">Multi-pass membrane protein</topology>
    </subcellularLocation>
</comment>
<keyword evidence="4 6" id="KW-0472">Membrane</keyword>
<keyword evidence="9" id="KW-1185">Reference proteome</keyword>
<dbReference type="PANTHER" id="PTHR46140">
    <property type="entry name" value="VACUOLAR TRANSPORTER CHAPERONE 1-RELATED"/>
    <property type="match status" value="1"/>
</dbReference>
<dbReference type="InterPro" id="IPR003807">
    <property type="entry name" value="DUF202"/>
</dbReference>
<keyword evidence="3 6" id="KW-1133">Transmembrane helix</keyword>
<evidence type="ECO:0000256" key="1">
    <source>
        <dbReference type="ARBA" id="ARBA00004127"/>
    </source>
</evidence>
<dbReference type="PANTHER" id="PTHR46140:SF2">
    <property type="entry name" value="VACUOLAR TRANSPORTER CHAPERONE 3 COMPLEX SUBUNIT 3-RELATED"/>
    <property type="match status" value="1"/>
</dbReference>
<keyword evidence="2 6" id="KW-0812">Transmembrane</keyword>
<dbReference type="GO" id="GO:0012505">
    <property type="term" value="C:endomembrane system"/>
    <property type="evidence" value="ECO:0007669"/>
    <property type="project" value="UniProtKB-SubCell"/>
</dbReference>
<reference evidence="8" key="1">
    <citation type="submission" date="2023-03" db="EMBL/GenBank/DDBJ databases">
        <title>Mating type loci evolution in Malassezia.</title>
        <authorList>
            <person name="Coelho M.A."/>
        </authorList>
    </citation>
    <scope>NUCLEOTIDE SEQUENCE</scope>
    <source>
        <strain evidence="8">CBS 9557</strain>
    </source>
</reference>
<dbReference type="Proteomes" id="UP001213623">
    <property type="component" value="Chromosome 7"/>
</dbReference>
<evidence type="ECO:0000256" key="2">
    <source>
        <dbReference type="ARBA" id="ARBA00022692"/>
    </source>
</evidence>
<protein>
    <recommendedName>
        <fullName evidence="7">DUF202 domain-containing protein</fullName>
    </recommendedName>
</protein>